<keyword evidence="2" id="KW-1185">Reference proteome</keyword>
<accession>A0A3N0XDZ9</accession>
<gene>
    <name evidence="1" type="ORF">DPX16_2559</name>
</gene>
<reference evidence="1 2" key="1">
    <citation type="submission" date="2018-10" db="EMBL/GenBank/DDBJ databases">
        <title>Genome assembly for a Yunnan-Guizhou Plateau 3E fish, Anabarilius grahami (Regan), and its evolutionary and genetic applications.</title>
        <authorList>
            <person name="Jiang W."/>
        </authorList>
    </citation>
    <scope>NUCLEOTIDE SEQUENCE [LARGE SCALE GENOMIC DNA]</scope>
    <source>
        <strain evidence="1">AG-KIZ</strain>
        <tissue evidence="1">Muscle</tissue>
    </source>
</reference>
<dbReference type="Proteomes" id="UP000281406">
    <property type="component" value="Unassembled WGS sequence"/>
</dbReference>
<proteinExistence type="predicted"/>
<organism evidence="1 2">
    <name type="scientific">Anabarilius grahami</name>
    <name type="common">Kanglang fish</name>
    <name type="synonym">Barilius grahami</name>
    <dbReference type="NCBI Taxonomy" id="495550"/>
    <lineage>
        <taxon>Eukaryota</taxon>
        <taxon>Metazoa</taxon>
        <taxon>Chordata</taxon>
        <taxon>Craniata</taxon>
        <taxon>Vertebrata</taxon>
        <taxon>Euteleostomi</taxon>
        <taxon>Actinopterygii</taxon>
        <taxon>Neopterygii</taxon>
        <taxon>Teleostei</taxon>
        <taxon>Ostariophysi</taxon>
        <taxon>Cypriniformes</taxon>
        <taxon>Xenocyprididae</taxon>
        <taxon>Xenocypridinae</taxon>
        <taxon>Xenocypridinae incertae sedis</taxon>
        <taxon>Anabarilius</taxon>
    </lineage>
</organism>
<evidence type="ECO:0000313" key="2">
    <source>
        <dbReference type="Proteomes" id="UP000281406"/>
    </source>
</evidence>
<name>A0A3N0XDZ9_ANAGA</name>
<comment type="caution">
    <text evidence="1">The sequence shown here is derived from an EMBL/GenBank/DDBJ whole genome shotgun (WGS) entry which is preliminary data.</text>
</comment>
<sequence>MTSESEPTPNEPCRTFDRCSAPVRPIGVSIGDVVDASSQWSVCDDISHYKRWTAGGVCLLLRLFQFSRGLCDVAKPELIRGVMERFGCSSPANQTLP</sequence>
<dbReference type="EMBL" id="RJVU01079719">
    <property type="protein sequence ID" value="ROI15612.1"/>
    <property type="molecule type" value="Genomic_DNA"/>
</dbReference>
<dbReference type="AlphaFoldDB" id="A0A3N0XDZ9"/>
<protein>
    <submittedName>
        <fullName evidence="1">Uncharacterized protein</fullName>
    </submittedName>
</protein>
<evidence type="ECO:0000313" key="1">
    <source>
        <dbReference type="EMBL" id="ROI15612.1"/>
    </source>
</evidence>